<comment type="caution">
    <text evidence="3">The sequence shown here is derived from an EMBL/GenBank/DDBJ whole genome shotgun (WGS) entry which is preliminary data.</text>
</comment>
<dbReference type="PANTHER" id="PTHR33799">
    <property type="entry name" value="PTS PERMEASE-RELATED-RELATED"/>
    <property type="match status" value="1"/>
</dbReference>
<reference evidence="3" key="2">
    <citation type="journal article" date="2021" name="Microbiome">
        <title>Successional dynamics and alternative stable states in a saline activated sludge microbial community over 9 years.</title>
        <authorList>
            <person name="Wang Y."/>
            <person name="Ye J."/>
            <person name="Ju F."/>
            <person name="Liu L."/>
            <person name="Boyd J.A."/>
            <person name="Deng Y."/>
            <person name="Parks D.H."/>
            <person name="Jiang X."/>
            <person name="Yin X."/>
            <person name="Woodcroft B.J."/>
            <person name="Tyson G.W."/>
            <person name="Hugenholtz P."/>
            <person name="Polz M.F."/>
            <person name="Zhang T."/>
        </authorList>
    </citation>
    <scope>NUCLEOTIDE SEQUENCE</scope>
    <source>
        <strain evidence="3">HKST-UBA02</strain>
    </source>
</reference>
<dbReference type="InterPro" id="IPR036662">
    <property type="entry name" value="PTS_EIIA_man-typ_sf"/>
</dbReference>
<dbReference type="GO" id="GO:0009401">
    <property type="term" value="P:phosphoenolpyruvate-dependent sugar phosphotransferase system"/>
    <property type="evidence" value="ECO:0007669"/>
    <property type="project" value="InterPro"/>
</dbReference>
<proteinExistence type="predicted"/>
<organism evidence="3 4">
    <name type="scientific">Eiseniibacteriota bacterium</name>
    <dbReference type="NCBI Taxonomy" id="2212470"/>
    <lineage>
        <taxon>Bacteria</taxon>
        <taxon>Candidatus Eiseniibacteriota</taxon>
    </lineage>
</organism>
<dbReference type="InterPro" id="IPR051471">
    <property type="entry name" value="Bacterial_PTS_sugar_comp"/>
</dbReference>
<feature type="domain" description="PTS EIIA type-4" evidence="2">
    <location>
        <begin position="1"/>
        <end position="139"/>
    </location>
</feature>
<name>A0A956SC69_UNCEI</name>
<evidence type="ECO:0000256" key="1">
    <source>
        <dbReference type="ARBA" id="ARBA00022679"/>
    </source>
</evidence>
<dbReference type="Pfam" id="PF03610">
    <property type="entry name" value="EIIA-man"/>
    <property type="match status" value="1"/>
</dbReference>
<evidence type="ECO:0000313" key="4">
    <source>
        <dbReference type="Proteomes" id="UP000739538"/>
    </source>
</evidence>
<dbReference type="PANTHER" id="PTHR33799:SF1">
    <property type="entry name" value="PTS SYSTEM MANNOSE-SPECIFIC EIIAB COMPONENT-RELATED"/>
    <property type="match status" value="1"/>
</dbReference>
<keyword evidence="1" id="KW-0808">Transferase</keyword>
<reference evidence="3" key="1">
    <citation type="submission" date="2020-04" db="EMBL/GenBank/DDBJ databases">
        <authorList>
            <person name="Zhang T."/>
        </authorList>
    </citation>
    <scope>NUCLEOTIDE SEQUENCE</scope>
    <source>
        <strain evidence="3">HKST-UBA02</strain>
    </source>
</reference>
<dbReference type="GO" id="GO:0016020">
    <property type="term" value="C:membrane"/>
    <property type="evidence" value="ECO:0007669"/>
    <property type="project" value="InterPro"/>
</dbReference>
<accession>A0A956SC69</accession>
<sequence>MIRAVLLTHGMLGTELVRAAGKIYGTPDGVSALTNEGMSIESLVAKLREELGVGAEPDSDEGRRSGAEPGVAGEPVFLFVDLIGGSCCHAGLALREFDPRIRIVGGVNLPMLLEFLHHRDRVGPEELLERVVSRGRDGVRVP</sequence>
<gene>
    <name evidence="3" type="ORF">KDA27_04450</name>
</gene>
<dbReference type="Proteomes" id="UP000739538">
    <property type="component" value="Unassembled WGS sequence"/>
</dbReference>
<dbReference type="AlphaFoldDB" id="A0A956SC69"/>
<evidence type="ECO:0000313" key="3">
    <source>
        <dbReference type="EMBL" id="MCA9755031.1"/>
    </source>
</evidence>
<dbReference type="Gene3D" id="3.40.50.510">
    <property type="entry name" value="Phosphotransferase system, mannose-type IIA component"/>
    <property type="match status" value="1"/>
</dbReference>
<dbReference type="PROSITE" id="PS51096">
    <property type="entry name" value="PTS_EIIA_TYPE_4"/>
    <property type="match status" value="1"/>
</dbReference>
<dbReference type="EMBL" id="JAGQHS010000014">
    <property type="protein sequence ID" value="MCA9755031.1"/>
    <property type="molecule type" value="Genomic_DNA"/>
</dbReference>
<dbReference type="GO" id="GO:0016740">
    <property type="term" value="F:transferase activity"/>
    <property type="evidence" value="ECO:0007669"/>
    <property type="project" value="UniProtKB-KW"/>
</dbReference>
<dbReference type="InterPro" id="IPR004701">
    <property type="entry name" value="PTS_EIIA_man-typ"/>
</dbReference>
<dbReference type="SUPFAM" id="SSF53062">
    <property type="entry name" value="PTS system fructose IIA component-like"/>
    <property type="match status" value="1"/>
</dbReference>
<evidence type="ECO:0000259" key="2">
    <source>
        <dbReference type="PROSITE" id="PS51096"/>
    </source>
</evidence>
<protein>
    <recommendedName>
        <fullName evidence="2">PTS EIIA type-4 domain-containing protein</fullName>
    </recommendedName>
</protein>